<dbReference type="EMBL" id="JACHOR010000002">
    <property type="protein sequence ID" value="MBB5745373.1"/>
    <property type="molecule type" value="Genomic_DNA"/>
</dbReference>
<reference evidence="2 3" key="1">
    <citation type="submission" date="2020-08" db="EMBL/GenBank/DDBJ databases">
        <title>Genomic Encyclopedia of Type Strains, Phase IV (KMG-IV): sequencing the most valuable type-strain genomes for metagenomic binning, comparative biology and taxonomic classification.</title>
        <authorList>
            <person name="Goeker M."/>
        </authorList>
    </citation>
    <scope>NUCLEOTIDE SEQUENCE [LARGE SCALE GENOMIC DNA]</scope>
    <source>
        <strain evidence="2 3">DSM 4737</strain>
    </source>
</reference>
<sequence length="353" mass="36647">MNRRALMLAGSAVALAGQASAQVVNTRRFRAGRQVVAADAGQLAGLPDLLQGSLNTPRLSSMTVHVPAFRVEVAKQMRKNARTRGFGASQTTTFLFENVDDAAMQSMTQRLYDQFMAGLVAHGYTVATIDQTSADANLARLFNDRPGPLDGNVDGGRSTFYAPEGMSVNIVTGDTRVPSGLATFSVASDMGATGMAVVRSAMAGSMVVMPRFAIGFAEVEASSDRFLGDLGNTASVSGRGGVRLLPEATRVEVFVPKGGNSQFGQDWMALSSSLLLAGADAGPIHDATTDAQKRDAAVGQVIGALGALAGLGTGAVSQYNTSAVTAGPRLTETTEPYLAAVQEHFLAALKPMA</sequence>
<gene>
    <name evidence="2" type="ORF">GGR13_000957</name>
</gene>
<protein>
    <submittedName>
        <fullName evidence="2">Uncharacterized protein</fullName>
    </submittedName>
</protein>
<feature type="chain" id="PRO_5031312493" evidence="1">
    <location>
        <begin position="22"/>
        <end position="353"/>
    </location>
</feature>
<feature type="signal peptide" evidence="1">
    <location>
        <begin position="1"/>
        <end position="21"/>
    </location>
</feature>
<proteinExistence type="predicted"/>
<keyword evidence="1" id="KW-0732">Signal</keyword>
<dbReference type="AlphaFoldDB" id="A0A7W9CGS7"/>
<evidence type="ECO:0000256" key="1">
    <source>
        <dbReference type="SAM" id="SignalP"/>
    </source>
</evidence>
<accession>A0A7W9CGS7</accession>
<organism evidence="2 3">
    <name type="scientific">Brevundimonas variabilis</name>
    <dbReference type="NCBI Taxonomy" id="74312"/>
    <lineage>
        <taxon>Bacteria</taxon>
        <taxon>Pseudomonadati</taxon>
        <taxon>Pseudomonadota</taxon>
        <taxon>Alphaproteobacteria</taxon>
        <taxon>Caulobacterales</taxon>
        <taxon>Caulobacteraceae</taxon>
        <taxon>Brevundimonas</taxon>
    </lineage>
</organism>
<dbReference type="Proteomes" id="UP000545037">
    <property type="component" value="Unassembled WGS sequence"/>
</dbReference>
<evidence type="ECO:0000313" key="3">
    <source>
        <dbReference type="Proteomes" id="UP000545037"/>
    </source>
</evidence>
<comment type="caution">
    <text evidence="2">The sequence shown here is derived from an EMBL/GenBank/DDBJ whole genome shotgun (WGS) entry which is preliminary data.</text>
</comment>
<keyword evidence="3" id="KW-1185">Reference proteome</keyword>
<name>A0A7W9CGS7_9CAUL</name>
<evidence type="ECO:0000313" key="2">
    <source>
        <dbReference type="EMBL" id="MBB5745373.1"/>
    </source>
</evidence>